<gene>
    <name evidence="1" type="ORF">E8E13_006735</name>
</gene>
<dbReference type="AlphaFoldDB" id="A0A9P4WBT3"/>
<organism evidence="1 2">
    <name type="scientific">Curvularia kusanoi</name>
    <name type="common">Cochliobolus kusanoi</name>
    <dbReference type="NCBI Taxonomy" id="90978"/>
    <lineage>
        <taxon>Eukaryota</taxon>
        <taxon>Fungi</taxon>
        <taxon>Dikarya</taxon>
        <taxon>Ascomycota</taxon>
        <taxon>Pezizomycotina</taxon>
        <taxon>Dothideomycetes</taxon>
        <taxon>Pleosporomycetidae</taxon>
        <taxon>Pleosporales</taxon>
        <taxon>Pleosporineae</taxon>
        <taxon>Pleosporaceae</taxon>
        <taxon>Curvularia</taxon>
    </lineage>
</organism>
<comment type="caution">
    <text evidence="1">The sequence shown here is derived from an EMBL/GenBank/DDBJ whole genome shotgun (WGS) entry which is preliminary data.</text>
</comment>
<accession>A0A9P4WBT3</accession>
<keyword evidence="2" id="KW-1185">Reference proteome</keyword>
<evidence type="ECO:0000313" key="2">
    <source>
        <dbReference type="Proteomes" id="UP000801428"/>
    </source>
</evidence>
<name>A0A9P4WBT3_CURKU</name>
<dbReference type="EMBL" id="SWKU01000012">
    <property type="protein sequence ID" value="KAF3001927.1"/>
    <property type="molecule type" value="Genomic_DNA"/>
</dbReference>
<dbReference type="OrthoDB" id="3759404at2759"/>
<sequence>MLSLPKDEALGSVTSVLRYTRMTEDHGEEYFHTNMLDDVRLLKTEAFKDISKRLDLENTRELHEDEEPVLRTGDKRMGTEPMANSIVIGSVGLFEEMHNADLDRLKDQCSSYQEFPLKLGSLQNALDYKLVTLTIIARGPAETPVQNIRRIHSSLVSFLGTATQELLQTSLYGHNSVAQPVDVPAISEGEHGGGQWVACVLIRGDADEKLLNAGLPGVEGQVEEWSKRVMLDGSLEGVDIKTAVWTGDIFMS</sequence>
<evidence type="ECO:0000313" key="1">
    <source>
        <dbReference type="EMBL" id="KAF3001927.1"/>
    </source>
</evidence>
<dbReference type="Proteomes" id="UP000801428">
    <property type="component" value="Unassembled WGS sequence"/>
</dbReference>
<protein>
    <submittedName>
        <fullName evidence="1">Uncharacterized protein</fullName>
    </submittedName>
</protein>
<reference evidence="1" key="1">
    <citation type="submission" date="2019-04" db="EMBL/GenBank/DDBJ databases">
        <title>Sequencing of skin fungus with MAO and IRED activity.</title>
        <authorList>
            <person name="Marsaioli A.J."/>
            <person name="Bonatto J.M.C."/>
            <person name="Reis Junior O."/>
        </authorList>
    </citation>
    <scope>NUCLEOTIDE SEQUENCE</scope>
    <source>
        <strain evidence="1">30M1</strain>
    </source>
</reference>
<proteinExistence type="predicted"/>